<evidence type="ECO:0000313" key="5">
    <source>
        <dbReference type="EMBL" id="QEW04560.1"/>
    </source>
</evidence>
<evidence type="ECO:0000256" key="3">
    <source>
        <dbReference type="SAM" id="SignalP"/>
    </source>
</evidence>
<evidence type="ECO:0000256" key="2">
    <source>
        <dbReference type="SAM" id="Phobius"/>
    </source>
</evidence>
<feature type="transmembrane region" description="Helical" evidence="2">
    <location>
        <begin position="910"/>
        <end position="928"/>
    </location>
</feature>
<dbReference type="AlphaFoldDB" id="A0A5J6L819"/>
<protein>
    <recommendedName>
        <fullName evidence="4">DUF6351 domain-containing protein</fullName>
    </recommendedName>
</protein>
<dbReference type="RefSeq" id="WP_150926794.1">
    <property type="nucleotide sequence ID" value="NZ_CP044232.1"/>
</dbReference>
<feature type="domain" description="DUF6351" evidence="4">
    <location>
        <begin position="37"/>
        <end position="681"/>
    </location>
</feature>
<dbReference type="EMBL" id="CP044232">
    <property type="protein sequence ID" value="QEW04560.1"/>
    <property type="molecule type" value="Genomic_DNA"/>
</dbReference>
<feature type="signal peptide" evidence="3">
    <location>
        <begin position="1"/>
        <end position="32"/>
    </location>
</feature>
<organism evidence="5 6">
    <name type="scientific">Microbacterium lushaniae</name>
    <dbReference type="NCBI Taxonomy" id="2614639"/>
    <lineage>
        <taxon>Bacteria</taxon>
        <taxon>Bacillati</taxon>
        <taxon>Actinomycetota</taxon>
        <taxon>Actinomycetes</taxon>
        <taxon>Micrococcales</taxon>
        <taxon>Microbacteriaceae</taxon>
        <taxon>Microbacterium</taxon>
    </lineage>
</organism>
<dbReference type="Gene3D" id="2.60.40.2700">
    <property type="match status" value="1"/>
</dbReference>
<dbReference type="InterPro" id="IPR045556">
    <property type="entry name" value="DUF6351"/>
</dbReference>
<name>A0A5J6L819_9MICO</name>
<feature type="compositionally biased region" description="Pro residues" evidence="1">
    <location>
        <begin position="785"/>
        <end position="800"/>
    </location>
</feature>
<evidence type="ECO:0000256" key="1">
    <source>
        <dbReference type="SAM" id="MobiDB-lite"/>
    </source>
</evidence>
<keyword evidence="2" id="KW-1133">Transmembrane helix</keyword>
<reference evidence="6" key="1">
    <citation type="submission" date="2019-09" db="EMBL/GenBank/DDBJ databases">
        <title>Mumia zhuanghuii sp. nov. isolated from the intestinal contents of plateau pika (Ochotona curzoniae) in the Qinghai-Tibet plateau of China.</title>
        <authorList>
            <person name="Tian Z."/>
        </authorList>
    </citation>
    <scope>NUCLEOTIDE SEQUENCE [LARGE SCALE GENOMIC DNA]</scope>
    <source>
        <strain evidence="6">L-031</strain>
    </source>
</reference>
<proteinExistence type="predicted"/>
<feature type="region of interest" description="Disordered" evidence="1">
    <location>
        <begin position="777"/>
        <end position="810"/>
    </location>
</feature>
<accession>A0A5J6L819</accession>
<evidence type="ECO:0000313" key="6">
    <source>
        <dbReference type="Proteomes" id="UP000325516"/>
    </source>
</evidence>
<dbReference type="Proteomes" id="UP000325516">
    <property type="component" value="Chromosome"/>
</dbReference>
<dbReference type="Pfam" id="PF19878">
    <property type="entry name" value="DUF6351"/>
    <property type="match status" value="1"/>
</dbReference>
<keyword evidence="3" id="KW-0732">Signal</keyword>
<keyword evidence="2" id="KW-0812">Transmembrane</keyword>
<keyword evidence="6" id="KW-1185">Reference proteome</keyword>
<evidence type="ECO:0000259" key="4">
    <source>
        <dbReference type="Pfam" id="PF19878"/>
    </source>
</evidence>
<gene>
    <name evidence="5" type="ORF">F6J85_16710</name>
</gene>
<keyword evidence="2" id="KW-0472">Membrane</keyword>
<feature type="chain" id="PRO_5023830057" description="DUF6351 domain-containing protein" evidence="3">
    <location>
        <begin position="33"/>
        <end position="938"/>
    </location>
</feature>
<sequence length="938" mass="97307">MKTPGFSATRAGALLGALTLVATLLTTPAAQAAAVEIEILSGRADSVSGGNALVSITGAGDGARITAAGVDVTEGFAPRAGALVGLVEDLPLGVSEIEVFESGADVASLEVVNHPLTGPVFSGPQHPMYCTASGAPWNLGALDADCHAQAAVVTYRYRTTAGGFADYPADGTRPADLATATIDRVQVPYIVRIERGTINRAVYEVALLHEPGAPLPTPWADAPGWNRKLAYTFGGACGVGYWQGTSTGGVENHSLLSRGYAVASSTLNVYATNCNDVTSAETAMMVKEHVIEAYGPVRFTMGSGGSAGTMQQLLLSNNYPGILDGVLGEIGYPDERSTTQAGHDCRGLQNFWGSPAGAGWTDAQKTAVTGQAVPFTCVGFTFFDGVDDPNRGCAPAIPAGDRWSPTNPDGLRCTISDMVQNVYGTDEEGRGLRAIPDNMGLQYGLGALDNGDIDVEQFLALNENIGGMDVDGNRTPERSEASLAAIRRAYETGRINMMTGGLEHIPVLEIRGYSDPRGDFHERYRSAIIRERMLAAHGDAGTHVNWTSPEGAVNNIMREEAIDYLDDWLEAIEAAGGAADRARTVAARPDGLVDGCFDTSGAFVAETLDYDDASSTCNTLYPYHSEPRAVAGEGLMRDVLKCELAAPVRADYPVLTDAQWDRLRAAFPEGVCDWTKPGQGAAELVGTWLDFGDTTPVQLDGPAITGDAQVGATLSATAASATPGAELTYQWLADGQPISGAVSPSLEVAPSLLGSELTVRVTAAADGFVTRTAVSAASAAVRDAPGPPPTPTPTPDPTGSPDPSDPDDSWAVVRVSPRTVEQGGSVSVEVTGLRAGQTIGATVFSDPIVVAGIPAADGTGRTSFTVRIPADFALGAHTLEVTSAGETPIRVGLTVVAAGSLAATGAQVPWMLAFLAAALCVAGGLITVTRRRRIGSRA</sequence>
<dbReference type="KEGG" id="mlz:F6J85_16710"/>